<evidence type="ECO:0008006" key="3">
    <source>
        <dbReference type="Google" id="ProtNLM"/>
    </source>
</evidence>
<accession>A0A7J7NMP2</accession>
<organism evidence="1 2">
    <name type="scientific">Kingdonia uniflora</name>
    <dbReference type="NCBI Taxonomy" id="39325"/>
    <lineage>
        <taxon>Eukaryota</taxon>
        <taxon>Viridiplantae</taxon>
        <taxon>Streptophyta</taxon>
        <taxon>Embryophyta</taxon>
        <taxon>Tracheophyta</taxon>
        <taxon>Spermatophyta</taxon>
        <taxon>Magnoliopsida</taxon>
        <taxon>Ranunculales</taxon>
        <taxon>Circaeasteraceae</taxon>
        <taxon>Kingdonia</taxon>
    </lineage>
</organism>
<sequence length="162" mass="18978">MAALYRGLDEVSVLKPGKVKKSITEFYAVLEYWFFEYYRVRMYLVKNCDKMQCRGSLEKVLKWYQWIAKYATLKRLADDMGFEEFLSIKAVNSDSRLIHTLVESWLPSTHTFYFPCGDLGFTPLDFIIRTGLFFGMGFKLLYDDKYIIGTSKFDWGTPIMAA</sequence>
<dbReference type="AlphaFoldDB" id="A0A7J7NMP2"/>
<comment type="caution">
    <text evidence="1">The sequence shown here is derived from an EMBL/GenBank/DDBJ whole genome shotgun (WGS) entry which is preliminary data.</text>
</comment>
<dbReference type="Proteomes" id="UP000541444">
    <property type="component" value="Unassembled WGS sequence"/>
</dbReference>
<gene>
    <name evidence="1" type="ORF">GIB67_005011</name>
</gene>
<reference evidence="1 2" key="1">
    <citation type="journal article" date="2020" name="IScience">
        <title>Genome Sequencing of the Endangered Kingdonia uniflora (Circaeasteraceae, Ranunculales) Reveals Potential Mechanisms of Evolutionary Specialization.</title>
        <authorList>
            <person name="Sun Y."/>
            <person name="Deng T."/>
            <person name="Zhang A."/>
            <person name="Moore M.J."/>
            <person name="Landis J.B."/>
            <person name="Lin N."/>
            <person name="Zhang H."/>
            <person name="Zhang X."/>
            <person name="Huang J."/>
            <person name="Zhang X."/>
            <person name="Sun H."/>
            <person name="Wang H."/>
        </authorList>
    </citation>
    <scope>NUCLEOTIDE SEQUENCE [LARGE SCALE GENOMIC DNA]</scope>
    <source>
        <strain evidence="1">TB1705</strain>
        <tissue evidence="1">Leaf</tissue>
    </source>
</reference>
<keyword evidence="2" id="KW-1185">Reference proteome</keyword>
<proteinExistence type="predicted"/>
<protein>
    <recommendedName>
        <fullName evidence="3">Aminotransferase-like plant mobile domain-containing protein</fullName>
    </recommendedName>
</protein>
<dbReference type="EMBL" id="JACGCM010000696">
    <property type="protein sequence ID" value="KAF6168459.1"/>
    <property type="molecule type" value="Genomic_DNA"/>
</dbReference>
<name>A0A7J7NMP2_9MAGN</name>
<evidence type="ECO:0000313" key="1">
    <source>
        <dbReference type="EMBL" id="KAF6168459.1"/>
    </source>
</evidence>
<evidence type="ECO:0000313" key="2">
    <source>
        <dbReference type="Proteomes" id="UP000541444"/>
    </source>
</evidence>